<feature type="domain" description="Phage shock protein PspC N-terminal" evidence="7">
    <location>
        <begin position="8"/>
        <end position="62"/>
    </location>
</feature>
<evidence type="ECO:0000256" key="1">
    <source>
        <dbReference type="ARBA" id="ARBA00004162"/>
    </source>
</evidence>
<dbReference type="Pfam" id="PF04024">
    <property type="entry name" value="PspC"/>
    <property type="match status" value="1"/>
</dbReference>
<accession>A0ABP9X2G8</accession>
<evidence type="ECO:0000256" key="5">
    <source>
        <dbReference type="ARBA" id="ARBA00023136"/>
    </source>
</evidence>
<dbReference type="PANTHER" id="PTHR33885:SF3">
    <property type="entry name" value="PHAGE SHOCK PROTEIN C"/>
    <property type="match status" value="1"/>
</dbReference>
<keyword evidence="2" id="KW-1003">Cell membrane</keyword>
<dbReference type="RefSeq" id="WP_345722304.1">
    <property type="nucleotide sequence ID" value="NZ_BAABRU010000008.1"/>
</dbReference>
<reference evidence="8 9" key="1">
    <citation type="submission" date="2024-02" db="EMBL/GenBank/DDBJ databases">
        <title>Herpetosiphon gulosus NBRC 112829.</title>
        <authorList>
            <person name="Ichikawa N."/>
            <person name="Katano-Makiyama Y."/>
            <person name="Hidaka K."/>
        </authorList>
    </citation>
    <scope>NUCLEOTIDE SEQUENCE [LARGE SCALE GENOMIC DNA]</scope>
    <source>
        <strain evidence="8 9">NBRC 112829</strain>
    </source>
</reference>
<evidence type="ECO:0000259" key="7">
    <source>
        <dbReference type="Pfam" id="PF04024"/>
    </source>
</evidence>
<evidence type="ECO:0000256" key="2">
    <source>
        <dbReference type="ARBA" id="ARBA00022475"/>
    </source>
</evidence>
<keyword evidence="9" id="KW-1185">Reference proteome</keyword>
<name>A0ABP9X2G8_9CHLR</name>
<dbReference type="PANTHER" id="PTHR33885">
    <property type="entry name" value="PHAGE SHOCK PROTEIN C"/>
    <property type="match status" value="1"/>
</dbReference>
<feature type="transmembrane region" description="Helical" evidence="6">
    <location>
        <begin position="152"/>
        <end position="185"/>
    </location>
</feature>
<evidence type="ECO:0000256" key="3">
    <source>
        <dbReference type="ARBA" id="ARBA00022692"/>
    </source>
</evidence>
<gene>
    <name evidence="8" type="ORF">Hgul01_02487</name>
</gene>
<evidence type="ECO:0000256" key="4">
    <source>
        <dbReference type="ARBA" id="ARBA00022989"/>
    </source>
</evidence>
<dbReference type="EMBL" id="BAABRU010000008">
    <property type="protein sequence ID" value="GAA5528685.1"/>
    <property type="molecule type" value="Genomic_DNA"/>
</dbReference>
<evidence type="ECO:0000313" key="8">
    <source>
        <dbReference type="EMBL" id="GAA5528685.1"/>
    </source>
</evidence>
<organism evidence="8 9">
    <name type="scientific">Herpetosiphon gulosus</name>
    <dbReference type="NCBI Taxonomy" id="1973496"/>
    <lineage>
        <taxon>Bacteria</taxon>
        <taxon>Bacillati</taxon>
        <taxon>Chloroflexota</taxon>
        <taxon>Chloroflexia</taxon>
        <taxon>Herpetosiphonales</taxon>
        <taxon>Herpetosiphonaceae</taxon>
        <taxon>Herpetosiphon</taxon>
    </lineage>
</organism>
<keyword evidence="5 6" id="KW-0472">Membrane</keyword>
<evidence type="ECO:0000313" key="9">
    <source>
        <dbReference type="Proteomes" id="UP001428290"/>
    </source>
</evidence>
<comment type="subcellular location">
    <subcellularLocation>
        <location evidence="1">Cell membrane</location>
        <topology evidence="1">Single-pass membrane protein</topology>
    </subcellularLocation>
</comment>
<feature type="transmembrane region" description="Helical" evidence="6">
    <location>
        <begin position="34"/>
        <end position="59"/>
    </location>
</feature>
<dbReference type="InterPro" id="IPR052027">
    <property type="entry name" value="PspC"/>
</dbReference>
<evidence type="ECO:0000256" key="6">
    <source>
        <dbReference type="SAM" id="Phobius"/>
    </source>
</evidence>
<keyword evidence="4 6" id="KW-1133">Transmembrane helix</keyword>
<keyword evidence="3 6" id="KW-0812">Transmembrane</keyword>
<proteinExistence type="predicted"/>
<comment type="caution">
    <text evidence="8">The sequence shown here is derived from an EMBL/GenBank/DDBJ whole genome shotgun (WGS) entry which is preliminary data.</text>
</comment>
<dbReference type="InterPro" id="IPR007168">
    <property type="entry name" value="Phageshock_PspC_N"/>
</dbReference>
<dbReference type="Proteomes" id="UP001428290">
    <property type="component" value="Unassembled WGS sequence"/>
</dbReference>
<sequence length="190" mass="20552">MTTQVSNRLTRSATDRRFAGVCGGIAEYLAIDSIWVRLAFVFLVMTGISILLYPLLWFIMPRGAVSYLAQSTQAVQQPVSYQVAQSVGVQPSVNARFDPMTGQAIKAEPYRFDPVTGQPIGQSIPVSNLSTPVATVSPDVIKARRNLWLKSALVIGGALFLSSILVEIAPVLIPVGLVVAGVWLIRNNKI</sequence>
<protein>
    <recommendedName>
        <fullName evidence="7">Phage shock protein PspC N-terminal domain-containing protein</fullName>
    </recommendedName>
</protein>